<evidence type="ECO:0000256" key="1">
    <source>
        <dbReference type="SAM" id="Phobius"/>
    </source>
</evidence>
<name>A0A517X1A1_9PLAN</name>
<sequence length="240" mass="27451">MTWKDIVDSGLKFTEKVLRDAALWFWLGVAIVVLLVADSEGLIPISQVLSEPRVGLTVSLVVIASLWLNALELHHSLVRGAATGRNWVAERLTWFVRKRKAGRVRPGSEETLRDLLRTPCRERRWFLWFLEGKECTPLEFLLPYGTTHHDEEFAGARSLLQLGLLHRTGDSHSDLVFVHKRLYDVYKATIAGDPRLTQELDAEKDVIRAQGRSALREELPTYATERFFRAMQQKSSKQTT</sequence>
<dbReference type="EMBL" id="CP037422">
    <property type="protein sequence ID" value="QDU11285.1"/>
    <property type="molecule type" value="Genomic_DNA"/>
</dbReference>
<keyword evidence="3" id="KW-1185">Reference proteome</keyword>
<evidence type="ECO:0000313" key="3">
    <source>
        <dbReference type="Proteomes" id="UP000318384"/>
    </source>
</evidence>
<dbReference type="Proteomes" id="UP000318384">
    <property type="component" value="Chromosome"/>
</dbReference>
<keyword evidence="1" id="KW-0812">Transmembrane</keyword>
<accession>A0A517X1A1</accession>
<reference evidence="2 3" key="1">
    <citation type="submission" date="2019-03" db="EMBL/GenBank/DDBJ databases">
        <title>Deep-cultivation of Planctomycetes and their phenomic and genomic characterization uncovers novel biology.</title>
        <authorList>
            <person name="Wiegand S."/>
            <person name="Jogler M."/>
            <person name="Boedeker C."/>
            <person name="Pinto D."/>
            <person name="Vollmers J."/>
            <person name="Rivas-Marin E."/>
            <person name="Kohn T."/>
            <person name="Peeters S.H."/>
            <person name="Heuer A."/>
            <person name="Rast P."/>
            <person name="Oberbeckmann S."/>
            <person name="Bunk B."/>
            <person name="Jeske O."/>
            <person name="Meyerdierks A."/>
            <person name="Storesund J.E."/>
            <person name="Kallscheuer N."/>
            <person name="Luecker S."/>
            <person name="Lage O.M."/>
            <person name="Pohl T."/>
            <person name="Merkel B.J."/>
            <person name="Hornburger P."/>
            <person name="Mueller R.-W."/>
            <person name="Bruemmer F."/>
            <person name="Labrenz M."/>
            <person name="Spormann A.M."/>
            <person name="Op den Camp H."/>
            <person name="Overmann J."/>
            <person name="Amann R."/>
            <person name="Jetten M.S.M."/>
            <person name="Mascher T."/>
            <person name="Medema M.H."/>
            <person name="Devos D.P."/>
            <person name="Kaster A.-K."/>
            <person name="Ovreas L."/>
            <person name="Rohde M."/>
            <person name="Galperin M.Y."/>
            <person name="Jogler C."/>
        </authorList>
    </citation>
    <scope>NUCLEOTIDE SEQUENCE [LARGE SCALE GENOMIC DNA]</scope>
    <source>
        <strain evidence="2 3">V202</strain>
    </source>
</reference>
<dbReference type="AlphaFoldDB" id="A0A517X1A1"/>
<proteinExistence type="predicted"/>
<evidence type="ECO:0000313" key="2">
    <source>
        <dbReference type="EMBL" id="QDU11285.1"/>
    </source>
</evidence>
<feature type="transmembrane region" description="Helical" evidence="1">
    <location>
        <begin position="21"/>
        <end position="42"/>
    </location>
</feature>
<gene>
    <name evidence="2" type="ORF">V202x_47040</name>
</gene>
<keyword evidence="1" id="KW-0472">Membrane</keyword>
<keyword evidence="1" id="KW-1133">Transmembrane helix</keyword>
<organism evidence="2 3">
    <name type="scientific">Gimesia aquarii</name>
    <dbReference type="NCBI Taxonomy" id="2527964"/>
    <lineage>
        <taxon>Bacteria</taxon>
        <taxon>Pseudomonadati</taxon>
        <taxon>Planctomycetota</taxon>
        <taxon>Planctomycetia</taxon>
        <taxon>Planctomycetales</taxon>
        <taxon>Planctomycetaceae</taxon>
        <taxon>Gimesia</taxon>
    </lineage>
</organism>
<protein>
    <submittedName>
        <fullName evidence="2">Uncharacterized protein</fullName>
    </submittedName>
</protein>